<keyword evidence="3" id="KW-0813">Transport</keyword>
<keyword evidence="6 9" id="KW-0812">Transmembrane</keyword>
<feature type="transmembrane region" description="Helical" evidence="9">
    <location>
        <begin position="330"/>
        <end position="349"/>
    </location>
</feature>
<evidence type="ECO:0000256" key="5">
    <source>
        <dbReference type="ARBA" id="ARBA00022519"/>
    </source>
</evidence>
<feature type="transmembrane region" description="Helical" evidence="9">
    <location>
        <begin position="270"/>
        <end position="290"/>
    </location>
</feature>
<evidence type="ECO:0000256" key="3">
    <source>
        <dbReference type="ARBA" id="ARBA00022448"/>
    </source>
</evidence>
<accession>Q8D0A5</accession>
<comment type="similarity">
    <text evidence="2">Belongs to the binding-protein-dependent transport system permease family. AraH/RbsC subfamily.</text>
</comment>
<keyword evidence="4" id="KW-1003">Cell membrane</keyword>
<evidence type="ECO:0000256" key="7">
    <source>
        <dbReference type="ARBA" id="ARBA00022989"/>
    </source>
</evidence>
<feature type="transmembrane region" description="Helical" evidence="9">
    <location>
        <begin position="35"/>
        <end position="53"/>
    </location>
</feature>
<organism evidence="10 11">
    <name type="scientific">Yersinia pestis</name>
    <dbReference type="NCBI Taxonomy" id="632"/>
    <lineage>
        <taxon>Bacteria</taxon>
        <taxon>Pseudomonadati</taxon>
        <taxon>Pseudomonadota</taxon>
        <taxon>Gammaproteobacteria</taxon>
        <taxon>Enterobacterales</taxon>
        <taxon>Yersiniaceae</taxon>
        <taxon>Yersinia</taxon>
    </lineage>
</organism>
<dbReference type="HOGENOM" id="CLU_028880_0_0_6"/>
<dbReference type="AlphaFoldDB" id="Q8D0A5"/>
<evidence type="ECO:0000256" key="2">
    <source>
        <dbReference type="ARBA" id="ARBA00007942"/>
    </source>
</evidence>
<evidence type="ECO:0000256" key="6">
    <source>
        <dbReference type="ARBA" id="ARBA00022692"/>
    </source>
</evidence>
<evidence type="ECO:0000256" key="1">
    <source>
        <dbReference type="ARBA" id="ARBA00004429"/>
    </source>
</evidence>
<dbReference type="CDD" id="cd06579">
    <property type="entry name" value="TM_PBP1_transp_AraH_like"/>
    <property type="match status" value="1"/>
</dbReference>
<dbReference type="GO" id="GO:0005886">
    <property type="term" value="C:plasma membrane"/>
    <property type="evidence" value="ECO:0007669"/>
    <property type="project" value="UniProtKB-SubCell"/>
</dbReference>
<comment type="subcellular location">
    <subcellularLocation>
        <location evidence="1">Cell inner membrane</location>
        <topology evidence="1">Multi-pass membrane protein</topology>
    </subcellularLocation>
</comment>
<evidence type="ECO:0000256" key="8">
    <source>
        <dbReference type="ARBA" id="ARBA00023136"/>
    </source>
</evidence>
<dbReference type="EMBL" id="AE009952">
    <property type="protein sequence ID" value="AAM86052.1"/>
    <property type="molecule type" value="Genomic_DNA"/>
</dbReference>
<keyword evidence="8 9" id="KW-0472">Membrane</keyword>
<feature type="transmembrane region" description="Helical" evidence="9">
    <location>
        <begin position="302"/>
        <end position="324"/>
    </location>
</feature>
<dbReference type="PANTHER" id="PTHR32196:SF21">
    <property type="entry name" value="ABC TRANSPORTER PERMEASE PROTEIN YPHD-RELATED"/>
    <property type="match status" value="1"/>
</dbReference>
<reference evidence="10 11" key="1">
    <citation type="journal article" date="2002" name="J. Bacteriol.">
        <title>Genome sequence of Yersinia pestis KIM.</title>
        <authorList>
            <person name="Deng W."/>
            <person name="Burland V."/>
            <person name="Plunkett G.III."/>
            <person name="Boutin A."/>
            <person name="Mayhew G.F."/>
            <person name="Liss P."/>
            <person name="Perna N.T."/>
            <person name="Rose D.J."/>
            <person name="Mau B."/>
            <person name="Zhou S."/>
            <person name="Schwartz D.C."/>
            <person name="Fetherston J.D."/>
            <person name="Lindler L.E."/>
            <person name="Brubaker R.R."/>
            <person name="Plana G.V."/>
            <person name="Straley S.C."/>
            <person name="McDonough K.A."/>
            <person name="Nilles M.L."/>
            <person name="Matson J.S."/>
            <person name="Blattner F.R."/>
            <person name="Perry R.D."/>
        </authorList>
    </citation>
    <scope>NUCLEOTIDE SEQUENCE [LARGE SCALE GENOMIC DNA]</scope>
    <source>
        <strain evidence="11">KIM10+ / Biovar Mediaevalis</strain>
    </source>
</reference>
<evidence type="ECO:0000313" key="10">
    <source>
        <dbReference type="EMBL" id="AAM86052.1"/>
    </source>
</evidence>
<evidence type="ECO:0000256" key="4">
    <source>
        <dbReference type="ARBA" id="ARBA00022475"/>
    </source>
</evidence>
<dbReference type="PANTHER" id="PTHR32196">
    <property type="entry name" value="ABC TRANSPORTER PERMEASE PROTEIN YPHD-RELATED-RELATED"/>
    <property type="match status" value="1"/>
</dbReference>
<feature type="transmembrane region" description="Helical" evidence="9">
    <location>
        <begin position="73"/>
        <end position="91"/>
    </location>
</feature>
<name>Q8D0A5_YERPE</name>
<feature type="transmembrane region" description="Helical" evidence="9">
    <location>
        <begin position="122"/>
        <end position="147"/>
    </location>
</feature>
<protein>
    <submittedName>
        <fullName evidence="10">Permease of ABC transporter</fullName>
    </submittedName>
</protein>
<evidence type="ECO:0000313" key="11">
    <source>
        <dbReference type="Proteomes" id="UP000002490"/>
    </source>
</evidence>
<feature type="transmembrane region" description="Helical" evidence="9">
    <location>
        <begin position="243"/>
        <end position="264"/>
    </location>
</feature>
<proteinExistence type="inferred from homology"/>
<sequence>MGVQTVMKVQTRMGCKQLTRRIKQLTRRMLNDKQLNFLVMVNMLVITVAATLTQGAFVDLYNLQTMAGQVPELGLLAMGGMLAMIVGNGGIDLSGIALANLAAVVAGTLTPGWVNAVDSPLLFTVVFVLCALLVGLTGGLINGVLIAYAKLTPILCTLGTQLIFTGFAVVISHGSGVKIGFIEPLSFIGDGLIANIPFCFALFILLATLLGLWLRFSATGIRLYLLGTNLKAAQYIGIAQQRLLVVIYTLSGTLAAIAGIIIAARSTSATADYGSSYVLIAILIAVMAGVRPEGGYGRMGCLLLSATALQFLSSTFTFLDVSSFFRDCAWGALLLFFIIFSRINPLDFVKSLWRKNTPSVQSPVR</sequence>
<dbReference type="InterPro" id="IPR001851">
    <property type="entry name" value="ABC_transp_permease"/>
</dbReference>
<feature type="transmembrane region" description="Helical" evidence="9">
    <location>
        <begin position="192"/>
        <end position="214"/>
    </location>
</feature>
<feature type="transmembrane region" description="Helical" evidence="9">
    <location>
        <begin position="154"/>
        <end position="172"/>
    </location>
</feature>
<dbReference type="KEGG" id="ypk:y2495"/>
<gene>
    <name evidence="10" type="ordered locus">y2495</name>
</gene>
<dbReference type="GO" id="GO:0022857">
    <property type="term" value="F:transmembrane transporter activity"/>
    <property type="evidence" value="ECO:0007669"/>
    <property type="project" value="InterPro"/>
</dbReference>
<dbReference type="DNASU" id="1147442"/>
<evidence type="ECO:0000256" key="9">
    <source>
        <dbReference type="SAM" id="Phobius"/>
    </source>
</evidence>
<feature type="transmembrane region" description="Helical" evidence="9">
    <location>
        <begin position="98"/>
        <end position="116"/>
    </location>
</feature>
<dbReference type="Pfam" id="PF02653">
    <property type="entry name" value="BPD_transp_2"/>
    <property type="match status" value="1"/>
</dbReference>
<dbReference type="Proteomes" id="UP000002490">
    <property type="component" value="Chromosome"/>
</dbReference>
<keyword evidence="7 9" id="KW-1133">Transmembrane helix</keyword>
<keyword evidence="5" id="KW-0997">Cell inner membrane</keyword>